<dbReference type="SUPFAM" id="SSF48452">
    <property type="entry name" value="TPR-like"/>
    <property type="match status" value="1"/>
</dbReference>
<reference evidence="1 2" key="1">
    <citation type="submission" date="2017-07" db="EMBL/GenBank/DDBJ databases">
        <title>Recovery of genomes from metagenomes via a dereplication, aggregation, and scoring strategy.</title>
        <authorList>
            <person name="Sieber C.M."/>
            <person name="Probst A.J."/>
            <person name="Sharrar A."/>
            <person name="Thomas B.C."/>
            <person name="Hess M."/>
            <person name="Tringe S.G."/>
            <person name="Banfield J.F."/>
        </authorList>
    </citation>
    <scope>NUCLEOTIDE SEQUENCE [LARGE SCALE GENOMIC DNA]</scope>
    <source>
        <strain evidence="1">JGI_Cruoil_03_44_89</strain>
    </source>
</reference>
<evidence type="ECO:0008006" key="3">
    <source>
        <dbReference type="Google" id="ProtNLM"/>
    </source>
</evidence>
<proteinExistence type="predicted"/>
<dbReference type="Proteomes" id="UP000215215">
    <property type="component" value="Unassembled WGS sequence"/>
</dbReference>
<dbReference type="Gene3D" id="1.25.40.10">
    <property type="entry name" value="Tetratricopeptide repeat domain"/>
    <property type="match status" value="1"/>
</dbReference>
<gene>
    <name evidence="1" type="ORF">CH333_03080</name>
</gene>
<evidence type="ECO:0000313" key="2">
    <source>
        <dbReference type="Proteomes" id="UP000215215"/>
    </source>
</evidence>
<sequence length="475" mass="54097">MRRTILFTTPGLLLFCGCATRQISRTEPIEVFREQLRSTTEIKQVGSPTISSPYLTLEVEESISEKKRYEATVRYNKTLSTPGWIGIWGLSAGVAGWGTYDYITGKVVLGRDMIGVSVITPLTSYLFSKIVFSKRETQHKVVTTSDCLASRVVNISVKGTDYSKELTTDAKGKVNIDLRKFLGEVSDEPLLFTATLKRDPTVSKKFTVSSELFAQLALDEAKKRIPSCEFDEALSFIKKALKLDKESKEAREMLQKVERYKRGEVIDFMPEDANARYRLARLYYELGKHKSAHEQLREILAKDISFEIEAPKGLRQMALGIKDEIENSKFGTVYNLEDVLKSYGCRFSESEQIARGRYKDNIASTFRFREKGVRITIISKDQAKSSIVLGVHFELNYSKHFPDWQVDIENFIKEITHNEVELYDTKALAIIPTDAVESGAYDLKTSFQRFGQYKVKGGKADWGRKLGKWCYILIE</sequence>
<dbReference type="AlphaFoldDB" id="A0A235BWR2"/>
<name>A0A235BWR2_UNCW3</name>
<dbReference type="EMBL" id="NOZQ01000060">
    <property type="protein sequence ID" value="OYD16579.1"/>
    <property type="molecule type" value="Genomic_DNA"/>
</dbReference>
<dbReference type="PROSITE" id="PS51257">
    <property type="entry name" value="PROKAR_LIPOPROTEIN"/>
    <property type="match status" value="1"/>
</dbReference>
<comment type="caution">
    <text evidence="1">The sequence shown here is derived from an EMBL/GenBank/DDBJ whole genome shotgun (WGS) entry which is preliminary data.</text>
</comment>
<accession>A0A235BWR2</accession>
<protein>
    <recommendedName>
        <fullName evidence="3">Tetratricopeptide repeat protein</fullName>
    </recommendedName>
</protein>
<evidence type="ECO:0000313" key="1">
    <source>
        <dbReference type="EMBL" id="OYD16579.1"/>
    </source>
</evidence>
<organism evidence="1 2">
    <name type="scientific">candidate division WOR-3 bacterium JGI_Cruoil_03_44_89</name>
    <dbReference type="NCBI Taxonomy" id="1973748"/>
    <lineage>
        <taxon>Bacteria</taxon>
        <taxon>Bacteria division WOR-3</taxon>
    </lineage>
</organism>
<dbReference type="InterPro" id="IPR011990">
    <property type="entry name" value="TPR-like_helical_dom_sf"/>
</dbReference>